<dbReference type="AlphaFoldDB" id="A0A4R1LBW2"/>
<name>A0A4R1LBW2_9BACT</name>
<comment type="caution">
    <text evidence="1">The sequence shown here is derived from an EMBL/GenBank/DDBJ whole genome shotgun (WGS) entry which is preliminary data.</text>
</comment>
<evidence type="ECO:0000313" key="2">
    <source>
        <dbReference type="Proteomes" id="UP000295210"/>
    </source>
</evidence>
<protein>
    <submittedName>
        <fullName evidence="1">Uncharacterized protein</fullName>
    </submittedName>
</protein>
<dbReference type="Proteomes" id="UP000295210">
    <property type="component" value="Unassembled WGS sequence"/>
</dbReference>
<evidence type="ECO:0000313" key="1">
    <source>
        <dbReference type="EMBL" id="TCK75654.1"/>
    </source>
</evidence>
<dbReference type="EMBL" id="SMGK01000001">
    <property type="protein sequence ID" value="TCK75654.1"/>
    <property type="molecule type" value="Genomic_DNA"/>
</dbReference>
<organism evidence="1 2">
    <name type="scientific">Acidipila rosea</name>
    <dbReference type="NCBI Taxonomy" id="768535"/>
    <lineage>
        <taxon>Bacteria</taxon>
        <taxon>Pseudomonadati</taxon>
        <taxon>Acidobacteriota</taxon>
        <taxon>Terriglobia</taxon>
        <taxon>Terriglobales</taxon>
        <taxon>Acidobacteriaceae</taxon>
        <taxon>Acidipila</taxon>
    </lineage>
</organism>
<proteinExistence type="predicted"/>
<accession>A0A4R1LBW2</accession>
<gene>
    <name evidence="1" type="ORF">C7378_0643</name>
</gene>
<reference evidence="1 2" key="1">
    <citation type="submission" date="2019-03" db="EMBL/GenBank/DDBJ databases">
        <title>Genomic Encyclopedia of Type Strains, Phase IV (KMG-IV): sequencing the most valuable type-strain genomes for metagenomic binning, comparative biology and taxonomic classification.</title>
        <authorList>
            <person name="Goeker M."/>
        </authorList>
    </citation>
    <scope>NUCLEOTIDE SEQUENCE [LARGE SCALE GENOMIC DNA]</scope>
    <source>
        <strain evidence="1 2">DSM 103428</strain>
    </source>
</reference>
<sequence>MQPVHCTLTGAQPAEPERYCEALEEYLCWALLLPGFAADESCIQMDGLTQHVTEARGQLEKAAY</sequence>
<dbReference type="RefSeq" id="WP_131991564.1">
    <property type="nucleotide sequence ID" value="NZ_SMGK01000001.1"/>
</dbReference>
<keyword evidence="2" id="KW-1185">Reference proteome</keyword>